<dbReference type="EMBL" id="JAFHDT010000010">
    <property type="protein sequence ID" value="KAI7804376.1"/>
    <property type="molecule type" value="Genomic_DNA"/>
</dbReference>
<sequence length="554" mass="61508">MVWCDGGLNVWQQEVMQAGVRAKKWNHETGKQEPLECPDVCLSKHGHLVRACPAKNQSNLLNDGDNVVISNNLSDGRDEITDRSDVVVNIEPDKAGPSQSAPGVPGSRVAKGKTDDSLPELVVNRAEDALLENTGSDVGVSNLPADESVTEENRHLNVDFNNDLQITVRNECDAIEMEMEQTEFKVPFKRKNVDEAQVGRPAKKPDRDELSDNDEAESGSESSDSSVSLSQSVFSGCRYEVDDIKLYLRATKNKRGVRIKEYFPDVKQFVEKARRFMMEGSFTNKEVYRLKTIVSEEVNGKISRPLTLGELHRALQGMDLGKAPGIDGLPVDFYKSFWSVIGEDLLEVLNDSLAGGLMPLSCRRAVLTLLPKRGDLTNIKCWRPVSLLCGDYKLFSKVLANRLAEVMDQVIHPDQTYCVPDQEKAFDRVEHVYLWRVLEAFGFCKKFINQVKVLYSDVESILKAGRSFSLRGGGMRPTQTDLIVNGLQSLMGMPQVLWNTFLLTSVFEGTAGRARAGGLPKRRVYGGVTGKQPADRLTIESSPGGHQTCAEPRQ</sequence>
<dbReference type="PANTHER" id="PTHR19446">
    <property type="entry name" value="REVERSE TRANSCRIPTASES"/>
    <property type="match status" value="1"/>
</dbReference>
<evidence type="ECO:0000256" key="1">
    <source>
        <dbReference type="SAM" id="MobiDB-lite"/>
    </source>
</evidence>
<protein>
    <submittedName>
        <fullName evidence="2">Pol-like protein</fullName>
    </submittedName>
</protein>
<feature type="region of interest" description="Disordered" evidence="1">
    <location>
        <begin position="91"/>
        <end position="114"/>
    </location>
</feature>
<dbReference type="Proteomes" id="UP001059041">
    <property type="component" value="Linkage Group LG10"/>
</dbReference>
<dbReference type="SUPFAM" id="SSF56672">
    <property type="entry name" value="DNA/RNA polymerases"/>
    <property type="match status" value="1"/>
</dbReference>
<evidence type="ECO:0000313" key="3">
    <source>
        <dbReference type="Proteomes" id="UP001059041"/>
    </source>
</evidence>
<name>A0A9W7WLS3_TRIRA</name>
<gene>
    <name evidence="2" type="ORF">IRJ41_007783</name>
</gene>
<evidence type="ECO:0000313" key="2">
    <source>
        <dbReference type="EMBL" id="KAI7804376.1"/>
    </source>
</evidence>
<accession>A0A9W7WLS3</accession>
<dbReference type="InterPro" id="IPR043502">
    <property type="entry name" value="DNA/RNA_pol_sf"/>
</dbReference>
<dbReference type="AlphaFoldDB" id="A0A9W7WLS3"/>
<organism evidence="2 3">
    <name type="scientific">Triplophysa rosa</name>
    <name type="common">Cave loach</name>
    <dbReference type="NCBI Taxonomy" id="992332"/>
    <lineage>
        <taxon>Eukaryota</taxon>
        <taxon>Metazoa</taxon>
        <taxon>Chordata</taxon>
        <taxon>Craniata</taxon>
        <taxon>Vertebrata</taxon>
        <taxon>Euteleostomi</taxon>
        <taxon>Actinopterygii</taxon>
        <taxon>Neopterygii</taxon>
        <taxon>Teleostei</taxon>
        <taxon>Ostariophysi</taxon>
        <taxon>Cypriniformes</taxon>
        <taxon>Nemacheilidae</taxon>
        <taxon>Triplophysa</taxon>
    </lineage>
</organism>
<proteinExistence type="predicted"/>
<reference evidence="2" key="1">
    <citation type="submission" date="2021-02" db="EMBL/GenBank/DDBJ databases">
        <title>Comparative genomics reveals that relaxation of natural selection precedes convergent phenotypic evolution of cavefish.</title>
        <authorList>
            <person name="Peng Z."/>
        </authorList>
    </citation>
    <scope>NUCLEOTIDE SEQUENCE</scope>
    <source>
        <tissue evidence="2">Muscle</tissue>
    </source>
</reference>
<keyword evidence="3" id="KW-1185">Reference proteome</keyword>
<feature type="region of interest" description="Disordered" evidence="1">
    <location>
        <begin position="195"/>
        <end position="227"/>
    </location>
</feature>
<feature type="region of interest" description="Disordered" evidence="1">
    <location>
        <begin position="533"/>
        <end position="554"/>
    </location>
</feature>
<comment type="caution">
    <text evidence="2">The sequence shown here is derived from an EMBL/GenBank/DDBJ whole genome shotgun (WGS) entry which is preliminary data.</text>
</comment>